<evidence type="ECO:0000256" key="5">
    <source>
        <dbReference type="ARBA" id="ARBA00022553"/>
    </source>
</evidence>
<feature type="domain" description="Bulb-type lectin" evidence="27">
    <location>
        <begin position="1088"/>
        <end position="1209"/>
    </location>
</feature>
<evidence type="ECO:0000256" key="19">
    <source>
        <dbReference type="ARBA" id="ARBA00023204"/>
    </source>
</evidence>
<keyword evidence="18" id="KW-0325">Glycoprotein</keyword>
<dbReference type="Pfam" id="PF01453">
    <property type="entry name" value="B_lectin"/>
    <property type="match status" value="2"/>
</dbReference>
<feature type="domain" description="Bulb-type lectin" evidence="27">
    <location>
        <begin position="419"/>
        <end position="537"/>
    </location>
</feature>
<dbReference type="PROSITE" id="PS50927">
    <property type="entry name" value="BULB_LECTIN"/>
    <property type="match status" value="2"/>
</dbReference>
<feature type="compositionally biased region" description="Low complexity" evidence="24">
    <location>
        <begin position="1767"/>
        <end position="1782"/>
    </location>
</feature>
<sequence length="1788" mass="197392">MEKGMISLDQWSETSQVYFLSHFHADHTKGLSSKWNKGLIYCSPITAKLFPVKFPGFRVSLIRVLEVGSLHSIPLVSPSTGSQTIIQVTTIDAHHCPGDFRWESSSERTLMGKSMLLNALGGEKVDFLHLDNTYCNPSYSFPPREVVARQIVKIIASHPQHDVIIAINTLGKEDLLLHIASALNTKIWVWPERLQVVHVLGFFDVFTTNTSLTRIRAVPFYSFSIDTLEGLNSMRPTIGIMPSGLPWVVRPHGDPSPSSSLSVSDDLSNCNTNGNHQQNEELSCVRKFHKYIYTLPYSDHSCFNEIREFVKLVQPLNIKGIVSSSSCYIDPRYYFRDLHGQDECNEPSSNKFQQHSEKLQQETPDTSAGKFVTKSSKGRHTVHTQIRTERSLRRKSGYLGLIMSRPGPNPGPGPGIGELGWVQMYVNFQAQRPLLAMPVCVTNSKSQNYYIGIWYKKVSVQTVVWVANRDTPVLDPSSSELTLLDGNLVLLSQTNKTPVWSTNLALNTLNTTVVVLGDNGNLVLRDGSNPNVVIWQSIDNPTNTWLPGGKLGLNKKTNQSQLLTSWRNEENPAPGIFSLELDPTGLTSQYLIKWNMSKQDTLKCECLPGFIERSPADWNLQDSTGGCVRNTSLPCGSKDGFLKISTSKLPDNPQSPPANSAEECKLACESTCSCSAYAYDSSGCQLWDEHLLNVQQSDADGGNLYLRLAASEIPSQVAEGKKNKKPFNAALVGAVVSVIAILVLALVLVMICRSRRSVGKSKTVDGTLVAYTYSELRSATKNFSQKLGGGGFGSVFKGALSDSTAIAVKKLEGLSQGEKQFRSEVSTIGTIQHVNLVRLRGFCSEGDKRLLVYDLMLKGSLDANLFHQKDTEVLDWKTRYQIALGTARGLAYLHDKCRDCIIHCDIKPENILLDGECCPKVADFGLAKLVGREFSRVLTTMRGTRGYLAPEWISGVAITPKADVYSYGMMLFEIISGKRNAEHYNNDEKIRFFPTWAATKMREGEDIISLVDNRLEGNADIEEVARACKVACWCIQDDEAHRPSMGQVVQILEGVLEVNPPPIPRSLHVLVENQDNMFFFSETSSRSSNGRSNTTSCTTSQAKSSTSSSMSSNPGKSQNHYIGIWYKKVSVQTVVWVANRDKPVRDPSTSKLTLLGNGDLVIINQTDKTPSWSTKSASNTLTATEAVLRDDGNLVLRDGSNPSVVIWQSFDYPTDTWLPGGKLGLNKKTNQSQLLTSWRNEENPAPGIFNLELDGTSQYLIKWNRSIQVWTSGDTLKCDCLPGFVQQFPADWNLQDSTGGCVRNTSLQCGNKDGFSPISTSNLPDNSQSRQVNSEEECKSACERKCSCNAYAYKDSGCQLWDGVMLNVKQQSDGTAGNLYLRRAASEVQTPVAEDKRKKKSFKVAVVGAIAGVAAFLVLGLVLVLIFRSRRSVGKSKAVDGTLVAFAYRELQSATKNFSQKLGGGGFGSVFKGTLSDSTAIAVKKLEGISQGEKQFRSEVSTIGTIQHVNLVRLRGFCSEGAKRLLVYDFMPKGSLDANLFHQNDPVVLDWETRYQIALGIARGLAYLHEKCRDCIIHCDIKPENILLDAECCPKVADFGLAKLVGRDFSRVLTTMRGTRGYLAPEWISGVAITPKADVYSYGMMLFEIISGKRNAEHGFNDEKIRFFPTWAATKMHEGEDIISLLDNRLEGNADIQELTRAYRVACWCIQDDEAHRPSMGLVVQILEGVSEVNAPPIPRSLHVLVDNQDNVFFFSESSNGNSHARSNTTSSTSSQAKSTISPTSSKS</sequence>
<dbReference type="PANTHER" id="PTHR47974:SF19">
    <property type="entry name" value="RECEPTOR-LIKE SERINE_THREONINE-PROTEIN KINASE"/>
    <property type="match status" value="1"/>
</dbReference>
<feature type="domain" description="Protein kinase" evidence="26">
    <location>
        <begin position="781"/>
        <end position="1056"/>
    </location>
</feature>
<feature type="domain" description="Protein kinase" evidence="26">
    <location>
        <begin position="1456"/>
        <end position="1746"/>
    </location>
</feature>
<feature type="region of interest" description="Disordered" evidence="24">
    <location>
        <begin position="1757"/>
        <end position="1788"/>
    </location>
</feature>
<reference evidence="29 30" key="1">
    <citation type="journal article" date="2018" name="Science">
        <title>The opium poppy genome and morphinan production.</title>
        <authorList>
            <person name="Guo L."/>
            <person name="Winzer T."/>
            <person name="Yang X."/>
            <person name="Li Y."/>
            <person name="Ning Z."/>
            <person name="He Z."/>
            <person name="Teodor R."/>
            <person name="Lu Y."/>
            <person name="Bowser T.A."/>
            <person name="Graham I.A."/>
            <person name="Ye K."/>
        </authorList>
    </citation>
    <scope>NUCLEOTIDE SEQUENCE [LARGE SCALE GENOMIC DNA]</scope>
    <source>
        <strain evidence="30">cv. HN1</strain>
        <tissue evidence="29">Leaves</tissue>
    </source>
</reference>
<dbReference type="STRING" id="3469.A0A4Y7JWP4"/>
<organism evidence="29 30">
    <name type="scientific">Papaver somniferum</name>
    <name type="common">Opium poppy</name>
    <dbReference type="NCBI Taxonomy" id="3469"/>
    <lineage>
        <taxon>Eukaryota</taxon>
        <taxon>Viridiplantae</taxon>
        <taxon>Streptophyta</taxon>
        <taxon>Embryophyta</taxon>
        <taxon>Tracheophyta</taxon>
        <taxon>Spermatophyta</taxon>
        <taxon>Magnoliopsida</taxon>
        <taxon>Ranunculales</taxon>
        <taxon>Papaveraceae</taxon>
        <taxon>Papaveroideae</taxon>
        <taxon>Papaver</taxon>
    </lineage>
</organism>
<accession>A0A4Y7JWP4</accession>
<keyword evidence="8" id="KW-0732">Signal</keyword>
<evidence type="ECO:0000256" key="4">
    <source>
        <dbReference type="ARBA" id="ARBA00022527"/>
    </source>
</evidence>
<feature type="domain" description="Apple" evidence="28">
    <location>
        <begin position="635"/>
        <end position="710"/>
    </location>
</feature>
<evidence type="ECO:0000256" key="1">
    <source>
        <dbReference type="ARBA" id="ARBA00004251"/>
    </source>
</evidence>
<evidence type="ECO:0000313" key="29">
    <source>
        <dbReference type="EMBL" id="RZC65514.1"/>
    </source>
</evidence>
<comment type="subcellular location">
    <subcellularLocation>
        <location evidence="1">Cell membrane</location>
        <topology evidence="1">Single-pass type I membrane protein</topology>
    </subcellularLocation>
</comment>
<evidence type="ECO:0000256" key="17">
    <source>
        <dbReference type="ARBA" id="ARBA00023170"/>
    </source>
</evidence>
<evidence type="ECO:0000256" key="13">
    <source>
        <dbReference type="ARBA" id="ARBA00022840"/>
    </source>
</evidence>
<keyword evidence="11" id="KW-0227">DNA damage</keyword>
<dbReference type="FunFam" id="3.30.200.20:FF:000370">
    <property type="entry name" value="Receptor-like protein kinase 4"/>
    <property type="match status" value="2"/>
</dbReference>
<protein>
    <recommendedName>
        <fullName evidence="2">non-specific serine/threonine protein kinase</fullName>
        <ecNumber evidence="2">2.7.11.1</ecNumber>
    </recommendedName>
</protein>
<dbReference type="CDD" id="cd01098">
    <property type="entry name" value="PAN_AP_plant"/>
    <property type="match status" value="2"/>
</dbReference>
<dbReference type="OMA" id="EQCHEAC"/>
<dbReference type="SMART" id="SM00220">
    <property type="entry name" value="S_TKc"/>
    <property type="match status" value="2"/>
</dbReference>
<evidence type="ECO:0000256" key="25">
    <source>
        <dbReference type="SAM" id="Phobius"/>
    </source>
</evidence>
<dbReference type="InterPro" id="IPR001480">
    <property type="entry name" value="Bulb-type_lectin_dom"/>
</dbReference>
<proteinExistence type="predicted"/>
<dbReference type="InterPro" id="IPR011009">
    <property type="entry name" value="Kinase-like_dom_sf"/>
</dbReference>
<evidence type="ECO:0000256" key="8">
    <source>
        <dbReference type="ARBA" id="ARBA00022729"/>
    </source>
</evidence>
<feature type="transmembrane region" description="Helical" evidence="25">
    <location>
        <begin position="1404"/>
        <end position="1427"/>
    </location>
</feature>
<evidence type="ECO:0000256" key="23">
    <source>
        <dbReference type="PROSITE-ProRule" id="PRU10141"/>
    </source>
</evidence>
<keyword evidence="30" id="KW-1185">Reference proteome</keyword>
<keyword evidence="15 25" id="KW-0472">Membrane</keyword>
<dbReference type="Pfam" id="PF00069">
    <property type="entry name" value="Pkinase"/>
    <property type="match status" value="2"/>
</dbReference>
<keyword evidence="13 23" id="KW-0067">ATP-binding</keyword>
<evidence type="ECO:0000256" key="21">
    <source>
        <dbReference type="ARBA" id="ARBA00047899"/>
    </source>
</evidence>
<evidence type="ECO:0000256" key="10">
    <source>
        <dbReference type="ARBA" id="ARBA00022741"/>
    </source>
</evidence>
<dbReference type="SMART" id="SM00108">
    <property type="entry name" value="B_lectin"/>
    <property type="match status" value="2"/>
</dbReference>
<dbReference type="InterPro" id="IPR036426">
    <property type="entry name" value="Bulb-type_lectin_dom_sf"/>
</dbReference>
<feature type="transmembrane region" description="Helical" evidence="25">
    <location>
        <begin position="729"/>
        <end position="752"/>
    </location>
</feature>
<dbReference type="CDD" id="cd14066">
    <property type="entry name" value="STKc_IRAK"/>
    <property type="match status" value="2"/>
</dbReference>
<comment type="catalytic activity">
    <reaction evidence="21">
        <text>L-threonyl-[protein] + ATP = O-phospho-L-threonyl-[protein] + ADP + H(+)</text>
        <dbReference type="Rhea" id="RHEA:46608"/>
        <dbReference type="Rhea" id="RHEA-COMP:11060"/>
        <dbReference type="Rhea" id="RHEA-COMP:11605"/>
        <dbReference type="ChEBI" id="CHEBI:15378"/>
        <dbReference type="ChEBI" id="CHEBI:30013"/>
        <dbReference type="ChEBI" id="CHEBI:30616"/>
        <dbReference type="ChEBI" id="CHEBI:61977"/>
        <dbReference type="ChEBI" id="CHEBI:456216"/>
        <dbReference type="EC" id="2.7.11.1"/>
    </reaction>
</comment>
<dbReference type="Gene3D" id="2.90.10.10">
    <property type="entry name" value="Bulb-type lectin domain"/>
    <property type="match status" value="2"/>
</dbReference>
<keyword evidence="9" id="KW-0430">Lectin</keyword>
<feature type="compositionally biased region" description="Polar residues" evidence="24">
    <location>
        <begin position="1757"/>
        <end position="1766"/>
    </location>
</feature>
<dbReference type="Gene3D" id="3.60.15.10">
    <property type="entry name" value="Ribonuclease Z/Hydroxyacylglutathione hydrolase-like"/>
    <property type="match status" value="1"/>
</dbReference>
<dbReference type="PROSITE" id="PS00108">
    <property type="entry name" value="PROTEIN_KINASE_ST"/>
    <property type="match status" value="2"/>
</dbReference>
<keyword evidence="10 23" id="KW-0547">Nucleotide-binding</keyword>
<evidence type="ECO:0000313" key="30">
    <source>
        <dbReference type="Proteomes" id="UP000316621"/>
    </source>
</evidence>
<dbReference type="SMART" id="SM00473">
    <property type="entry name" value="PAN_AP"/>
    <property type="match status" value="2"/>
</dbReference>
<feature type="binding site" evidence="23">
    <location>
        <position position="810"/>
    </location>
    <ligand>
        <name>ATP</name>
        <dbReference type="ChEBI" id="CHEBI:30616"/>
    </ligand>
</feature>
<keyword evidence="5" id="KW-0597">Phosphoprotein</keyword>
<dbReference type="Gene3D" id="3.30.200.20">
    <property type="entry name" value="Phosphorylase Kinase, domain 1"/>
    <property type="match status" value="2"/>
</dbReference>
<evidence type="ECO:0000256" key="12">
    <source>
        <dbReference type="ARBA" id="ARBA00022777"/>
    </source>
</evidence>
<evidence type="ECO:0000256" key="24">
    <source>
        <dbReference type="SAM" id="MobiDB-lite"/>
    </source>
</evidence>
<feature type="compositionally biased region" description="Low complexity" evidence="24">
    <location>
        <begin position="1082"/>
        <end position="1112"/>
    </location>
</feature>
<dbReference type="EC" id="2.7.11.1" evidence="2"/>
<evidence type="ECO:0000256" key="7">
    <source>
        <dbReference type="ARBA" id="ARBA00022692"/>
    </source>
</evidence>
<dbReference type="GO" id="GO:0030246">
    <property type="term" value="F:carbohydrate binding"/>
    <property type="evidence" value="ECO:0007669"/>
    <property type="project" value="UniProtKB-KW"/>
</dbReference>
<dbReference type="Gene3D" id="3.40.50.12650">
    <property type="match status" value="1"/>
</dbReference>
<dbReference type="PANTHER" id="PTHR47974">
    <property type="entry name" value="OS07G0415500 PROTEIN"/>
    <property type="match status" value="1"/>
</dbReference>
<evidence type="ECO:0000256" key="2">
    <source>
        <dbReference type="ARBA" id="ARBA00012513"/>
    </source>
</evidence>
<keyword evidence="19" id="KW-0234">DNA repair</keyword>
<dbReference type="Gramene" id="RZC65514">
    <property type="protein sequence ID" value="RZC65514"/>
    <property type="gene ID" value="C5167_009210"/>
</dbReference>
<dbReference type="Pfam" id="PF08276">
    <property type="entry name" value="PAN_2"/>
    <property type="match status" value="2"/>
</dbReference>
<feature type="region of interest" description="Disordered" evidence="24">
    <location>
        <begin position="1082"/>
        <end position="1116"/>
    </location>
</feature>
<dbReference type="InterPro" id="IPR008271">
    <property type="entry name" value="Ser/Thr_kinase_AS"/>
</dbReference>
<comment type="catalytic activity">
    <reaction evidence="22">
        <text>L-seryl-[protein] + ATP = O-phospho-L-seryl-[protein] + ADP + H(+)</text>
        <dbReference type="Rhea" id="RHEA:17989"/>
        <dbReference type="Rhea" id="RHEA-COMP:9863"/>
        <dbReference type="Rhea" id="RHEA-COMP:11604"/>
        <dbReference type="ChEBI" id="CHEBI:15378"/>
        <dbReference type="ChEBI" id="CHEBI:29999"/>
        <dbReference type="ChEBI" id="CHEBI:30616"/>
        <dbReference type="ChEBI" id="CHEBI:83421"/>
        <dbReference type="ChEBI" id="CHEBI:456216"/>
        <dbReference type="EC" id="2.7.11.1"/>
    </reaction>
</comment>
<evidence type="ECO:0000259" key="26">
    <source>
        <dbReference type="PROSITE" id="PS50011"/>
    </source>
</evidence>
<dbReference type="InterPro" id="IPR011084">
    <property type="entry name" value="DRMBL"/>
</dbReference>
<dbReference type="EMBL" id="CM010720">
    <property type="protein sequence ID" value="RZC65514.1"/>
    <property type="molecule type" value="Genomic_DNA"/>
</dbReference>
<keyword evidence="4" id="KW-0723">Serine/threonine-protein kinase</keyword>
<keyword evidence="17" id="KW-0675">Receptor</keyword>
<keyword evidence="20" id="KW-0539">Nucleus</keyword>
<dbReference type="GO" id="GO:0004674">
    <property type="term" value="F:protein serine/threonine kinase activity"/>
    <property type="evidence" value="ECO:0007669"/>
    <property type="project" value="UniProtKB-KW"/>
</dbReference>
<evidence type="ECO:0000259" key="27">
    <source>
        <dbReference type="PROSITE" id="PS50927"/>
    </source>
</evidence>
<keyword evidence="3" id="KW-1003">Cell membrane</keyword>
<dbReference type="FunFam" id="1.10.510.10:FF:000227">
    <property type="entry name" value="Serine/threonine-protein kinase"/>
    <property type="match status" value="2"/>
</dbReference>
<evidence type="ECO:0000256" key="22">
    <source>
        <dbReference type="ARBA" id="ARBA00048679"/>
    </source>
</evidence>
<evidence type="ECO:0000259" key="28">
    <source>
        <dbReference type="PROSITE" id="PS50948"/>
    </source>
</evidence>
<gene>
    <name evidence="29" type="ORF">C5167_009210</name>
</gene>
<dbReference type="PROSITE" id="PS00107">
    <property type="entry name" value="PROTEIN_KINASE_ATP"/>
    <property type="match status" value="2"/>
</dbReference>
<dbReference type="Gene3D" id="1.10.510.10">
    <property type="entry name" value="Transferase(Phosphotransferase) domain 1"/>
    <property type="match status" value="2"/>
</dbReference>
<dbReference type="InterPro" id="IPR000719">
    <property type="entry name" value="Prot_kinase_dom"/>
</dbReference>
<evidence type="ECO:0000256" key="20">
    <source>
        <dbReference type="ARBA" id="ARBA00023242"/>
    </source>
</evidence>
<evidence type="ECO:0000256" key="18">
    <source>
        <dbReference type="ARBA" id="ARBA00023180"/>
    </source>
</evidence>
<feature type="binding site" evidence="23">
    <location>
        <position position="1485"/>
    </location>
    <ligand>
        <name>ATP</name>
        <dbReference type="ChEBI" id="CHEBI:30616"/>
    </ligand>
</feature>
<keyword evidence="6" id="KW-0808">Transferase</keyword>
<dbReference type="CDD" id="cd00028">
    <property type="entry name" value="B_lectin"/>
    <property type="match status" value="2"/>
</dbReference>
<dbReference type="GO" id="GO:0006281">
    <property type="term" value="P:DNA repair"/>
    <property type="evidence" value="ECO:0007669"/>
    <property type="project" value="UniProtKB-KW"/>
</dbReference>
<keyword evidence="12" id="KW-0418">Kinase</keyword>
<evidence type="ECO:0000256" key="6">
    <source>
        <dbReference type="ARBA" id="ARBA00022679"/>
    </source>
</evidence>
<dbReference type="GO" id="GO:0005886">
    <property type="term" value="C:plasma membrane"/>
    <property type="evidence" value="ECO:0007669"/>
    <property type="project" value="UniProtKB-SubCell"/>
</dbReference>
<evidence type="ECO:0000256" key="16">
    <source>
        <dbReference type="ARBA" id="ARBA00023157"/>
    </source>
</evidence>
<evidence type="ECO:0000256" key="11">
    <source>
        <dbReference type="ARBA" id="ARBA00022763"/>
    </source>
</evidence>
<feature type="domain" description="Apple" evidence="28">
    <location>
        <begin position="1309"/>
        <end position="1384"/>
    </location>
</feature>
<dbReference type="SUPFAM" id="SSF56281">
    <property type="entry name" value="Metallo-hydrolase/oxidoreductase"/>
    <property type="match status" value="1"/>
</dbReference>
<dbReference type="Proteomes" id="UP000316621">
    <property type="component" value="Chromosome 6"/>
</dbReference>
<keyword evidence="16" id="KW-1015">Disulfide bond</keyword>
<dbReference type="PROSITE" id="PS50948">
    <property type="entry name" value="PAN"/>
    <property type="match status" value="2"/>
</dbReference>
<evidence type="ECO:0000256" key="14">
    <source>
        <dbReference type="ARBA" id="ARBA00022989"/>
    </source>
</evidence>
<evidence type="ECO:0000256" key="15">
    <source>
        <dbReference type="ARBA" id="ARBA00023136"/>
    </source>
</evidence>
<evidence type="ECO:0000256" key="3">
    <source>
        <dbReference type="ARBA" id="ARBA00022475"/>
    </source>
</evidence>
<keyword evidence="7 25" id="KW-0812">Transmembrane</keyword>
<name>A0A4Y7JWP4_PAPSO</name>
<dbReference type="InterPro" id="IPR003609">
    <property type="entry name" value="Pan_app"/>
</dbReference>
<dbReference type="GO" id="GO:0005524">
    <property type="term" value="F:ATP binding"/>
    <property type="evidence" value="ECO:0007669"/>
    <property type="project" value="UniProtKB-UniRule"/>
</dbReference>
<feature type="region of interest" description="Disordered" evidence="24">
    <location>
        <begin position="345"/>
        <end position="374"/>
    </location>
</feature>
<dbReference type="InterPro" id="IPR017441">
    <property type="entry name" value="Protein_kinase_ATP_BS"/>
</dbReference>
<evidence type="ECO:0000256" key="9">
    <source>
        <dbReference type="ARBA" id="ARBA00022734"/>
    </source>
</evidence>
<keyword evidence="14 25" id="KW-1133">Transmembrane helix</keyword>
<dbReference type="Pfam" id="PF07522">
    <property type="entry name" value="DRMBL"/>
    <property type="match status" value="1"/>
</dbReference>
<dbReference type="InterPro" id="IPR036866">
    <property type="entry name" value="RibonucZ/Hydroxyglut_hydro"/>
</dbReference>
<dbReference type="SUPFAM" id="SSF51110">
    <property type="entry name" value="alpha-D-mannose-specific plant lectins"/>
    <property type="match status" value="2"/>
</dbReference>
<dbReference type="SUPFAM" id="SSF56112">
    <property type="entry name" value="Protein kinase-like (PK-like)"/>
    <property type="match status" value="2"/>
</dbReference>
<dbReference type="PROSITE" id="PS50011">
    <property type="entry name" value="PROTEIN_KINASE_DOM"/>
    <property type="match status" value="2"/>
</dbReference>